<gene>
    <name evidence="1" type="ORF">B0J11DRAFT_576511</name>
</gene>
<accession>A0A9P9EG42</accession>
<protein>
    <submittedName>
        <fullName evidence="1">Uncharacterized protein</fullName>
    </submittedName>
</protein>
<evidence type="ECO:0000313" key="1">
    <source>
        <dbReference type="EMBL" id="KAH7135956.1"/>
    </source>
</evidence>
<dbReference type="AlphaFoldDB" id="A0A9P9EG42"/>
<dbReference type="OrthoDB" id="4502478at2759"/>
<organism evidence="1 2">
    <name type="scientific">Dendryphion nanum</name>
    <dbReference type="NCBI Taxonomy" id="256645"/>
    <lineage>
        <taxon>Eukaryota</taxon>
        <taxon>Fungi</taxon>
        <taxon>Dikarya</taxon>
        <taxon>Ascomycota</taxon>
        <taxon>Pezizomycotina</taxon>
        <taxon>Dothideomycetes</taxon>
        <taxon>Pleosporomycetidae</taxon>
        <taxon>Pleosporales</taxon>
        <taxon>Torulaceae</taxon>
        <taxon>Dendryphion</taxon>
    </lineage>
</organism>
<name>A0A9P9EG42_9PLEO</name>
<proteinExistence type="predicted"/>
<dbReference type="Proteomes" id="UP000700596">
    <property type="component" value="Unassembled WGS sequence"/>
</dbReference>
<keyword evidence="2" id="KW-1185">Reference proteome</keyword>
<reference evidence="1" key="1">
    <citation type="journal article" date="2021" name="Nat. Commun.">
        <title>Genetic determinants of endophytism in the Arabidopsis root mycobiome.</title>
        <authorList>
            <person name="Mesny F."/>
            <person name="Miyauchi S."/>
            <person name="Thiergart T."/>
            <person name="Pickel B."/>
            <person name="Atanasova L."/>
            <person name="Karlsson M."/>
            <person name="Huettel B."/>
            <person name="Barry K.W."/>
            <person name="Haridas S."/>
            <person name="Chen C."/>
            <person name="Bauer D."/>
            <person name="Andreopoulos W."/>
            <person name="Pangilinan J."/>
            <person name="LaButti K."/>
            <person name="Riley R."/>
            <person name="Lipzen A."/>
            <person name="Clum A."/>
            <person name="Drula E."/>
            <person name="Henrissat B."/>
            <person name="Kohler A."/>
            <person name="Grigoriev I.V."/>
            <person name="Martin F.M."/>
            <person name="Hacquard S."/>
        </authorList>
    </citation>
    <scope>NUCLEOTIDE SEQUENCE</scope>
    <source>
        <strain evidence="1">MPI-CAGE-CH-0243</strain>
    </source>
</reference>
<sequence>MSTHPLAQSADRASLWKRLGHVKDMDYWHKHMLAEASAGRDRLSNDPSNLAPHLQGNPNIRAPYRWDEISETEKHREILRIVHTAEKGPKYFYDKGKYFDTVEENWVVRWFLWHSFRYRDNRDRTITPLSHEAGGCSREMFDPVYDGYRPHG</sequence>
<comment type="caution">
    <text evidence="1">The sequence shown here is derived from an EMBL/GenBank/DDBJ whole genome shotgun (WGS) entry which is preliminary data.</text>
</comment>
<dbReference type="EMBL" id="JAGMWT010000002">
    <property type="protein sequence ID" value="KAH7135956.1"/>
    <property type="molecule type" value="Genomic_DNA"/>
</dbReference>
<evidence type="ECO:0000313" key="2">
    <source>
        <dbReference type="Proteomes" id="UP000700596"/>
    </source>
</evidence>